<name>A0ABT1MK60_9BACT</name>
<dbReference type="RefSeq" id="WP_255028394.1">
    <property type="nucleotide sequence ID" value="NZ_JANDHW010000019.1"/>
</dbReference>
<accession>A0ABT1MK60</accession>
<dbReference type="InterPro" id="IPR011004">
    <property type="entry name" value="Trimer_LpxA-like_sf"/>
</dbReference>
<keyword evidence="4 5" id="KW-0012">Acyltransferase</keyword>
<comment type="caution">
    <text evidence="5">The sequence shown here is derived from an EMBL/GenBank/DDBJ whole genome shotgun (WGS) entry which is preliminary data.</text>
</comment>
<evidence type="ECO:0000256" key="4">
    <source>
        <dbReference type="ARBA" id="ARBA00023315"/>
    </source>
</evidence>
<dbReference type="Proteomes" id="UP001205603">
    <property type="component" value="Unassembled WGS sequence"/>
</dbReference>
<dbReference type="Gene3D" id="2.160.10.10">
    <property type="entry name" value="Hexapeptide repeat proteins"/>
    <property type="match status" value="1"/>
</dbReference>
<gene>
    <name evidence="5" type="ORF">NMU02_12995</name>
</gene>
<organism evidence="5 6">
    <name type="scientific">Coprobacter tertius</name>
    <dbReference type="NCBI Taxonomy" id="2944915"/>
    <lineage>
        <taxon>Bacteria</taxon>
        <taxon>Pseudomonadati</taxon>
        <taxon>Bacteroidota</taxon>
        <taxon>Bacteroidia</taxon>
        <taxon>Bacteroidales</taxon>
        <taxon>Barnesiellaceae</taxon>
        <taxon>Coprobacter</taxon>
    </lineage>
</organism>
<proteinExistence type="inferred from homology"/>
<evidence type="ECO:0000256" key="1">
    <source>
        <dbReference type="ARBA" id="ARBA00007274"/>
    </source>
</evidence>
<dbReference type="InterPro" id="IPR051159">
    <property type="entry name" value="Hexapeptide_acetyltransf"/>
</dbReference>
<protein>
    <submittedName>
        <fullName evidence="5">Acyltransferase</fullName>
    </submittedName>
</protein>
<reference evidence="5 6" key="1">
    <citation type="submission" date="2022-07" db="EMBL/GenBank/DDBJ databases">
        <title>Fecal culturing of patients with breast cancer.</title>
        <authorList>
            <person name="Teng N.M.Y."/>
            <person name="Kiu R."/>
            <person name="Evans R."/>
            <person name="Baker D.J."/>
            <person name="Zenner C."/>
            <person name="Robinson S.D."/>
            <person name="Hall L.J."/>
        </authorList>
    </citation>
    <scope>NUCLEOTIDE SEQUENCE [LARGE SCALE GENOMIC DNA]</scope>
    <source>
        <strain evidence="5 6">LH1063</strain>
    </source>
</reference>
<keyword evidence="3" id="KW-0677">Repeat</keyword>
<evidence type="ECO:0000256" key="3">
    <source>
        <dbReference type="ARBA" id="ARBA00022737"/>
    </source>
</evidence>
<dbReference type="EMBL" id="JANDHW010000019">
    <property type="protein sequence ID" value="MCP9613008.1"/>
    <property type="molecule type" value="Genomic_DNA"/>
</dbReference>
<dbReference type="PANTHER" id="PTHR23416">
    <property type="entry name" value="SIALIC ACID SYNTHASE-RELATED"/>
    <property type="match status" value="1"/>
</dbReference>
<dbReference type="PROSITE" id="PS00101">
    <property type="entry name" value="HEXAPEP_TRANSFERASES"/>
    <property type="match status" value="1"/>
</dbReference>
<keyword evidence="2" id="KW-0808">Transferase</keyword>
<evidence type="ECO:0000313" key="5">
    <source>
        <dbReference type="EMBL" id="MCP9613008.1"/>
    </source>
</evidence>
<dbReference type="Pfam" id="PF00132">
    <property type="entry name" value="Hexapep"/>
    <property type="match status" value="1"/>
</dbReference>
<evidence type="ECO:0000256" key="2">
    <source>
        <dbReference type="ARBA" id="ARBA00022679"/>
    </source>
</evidence>
<evidence type="ECO:0000313" key="6">
    <source>
        <dbReference type="Proteomes" id="UP001205603"/>
    </source>
</evidence>
<dbReference type="GO" id="GO:0016746">
    <property type="term" value="F:acyltransferase activity"/>
    <property type="evidence" value="ECO:0007669"/>
    <property type="project" value="UniProtKB-KW"/>
</dbReference>
<dbReference type="PANTHER" id="PTHR23416:SF23">
    <property type="entry name" value="ACETYLTRANSFERASE C18B11.09C-RELATED"/>
    <property type="match status" value="1"/>
</dbReference>
<dbReference type="CDD" id="cd04647">
    <property type="entry name" value="LbH_MAT_like"/>
    <property type="match status" value="1"/>
</dbReference>
<dbReference type="SUPFAM" id="SSF51161">
    <property type="entry name" value="Trimeric LpxA-like enzymes"/>
    <property type="match status" value="1"/>
</dbReference>
<comment type="similarity">
    <text evidence="1">Belongs to the transferase hexapeptide repeat family.</text>
</comment>
<dbReference type="InterPro" id="IPR018357">
    <property type="entry name" value="Hexapep_transf_CS"/>
</dbReference>
<sequence length="155" mass="17127">MGKIKSGIRTVLLYNVFKNWHWLHLISKNIRPAIVRYCGAKVGKNVYFSGGIHIDNNAEYLTIEDDVLISPNVMLLFHKRDLRGFKKGDIYNKVPHIKRNVKICRNSFIGMGAVIMPGVTIGEGAGVAAGAVVTKDVPAWCIVAGNPAKIIKEIE</sequence>
<dbReference type="InterPro" id="IPR001451">
    <property type="entry name" value="Hexapep"/>
</dbReference>
<keyword evidence="6" id="KW-1185">Reference proteome</keyword>